<comment type="subcellular location">
    <subcellularLocation>
        <location evidence="2">Host nucleus</location>
    </subcellularLocation>
</comment>
<keyword evidence="11" id="KW-0479">Metal-binding</keyword>
<dbReference type="GO" id="GO:0039502">
    <property type="term" value="P:symbiont-mediated suppression of host type I interferon-mediated signaling pathway"/>
    <property type="evidence" value="ECO:0007669"/>
    <property type="project" value="UniProtKB-KW"/>
</dbReference>
<keyword evidence="24" id="KW-0899">Viral immunoevasion</keyword>
<accession>E5AX43</accession>
<feature type="domain" description="SF3 helicase" evidence="35">
    <location>
        <begin position="602"/>
        <end position="803"/>
    </location>
</feature>
<keyword evidence="10" id="KW-0235">DNA replication</keyword>
<dbReference type="PROSITE" id="PS51287">
    <property type="entry name" value="T_AG_OBD"/>
    <property type="match status" value="1"/>
</dbReference>
<sequence>MDKVLEKSDREILIELLGIPSYAFGNFPIMKTAYKRASKIYHPDKGGSSEKMMLLNSLWQKFQEGLVDIRGSEVCHVSFSDCYDVKLLRNCGTVKHFHEIFLRSPQCLQKGAAVCNCITSTLFNQHRQIKLLCNKRCLSWGECFCFFCFLTWFGMEDKWESFDMWKYVIAEMPTGLLQLPTSKYKFSLLALFLSELLIISLFQIFSESYGSPSFRRRYASWCSSVYTNERADNRGDLHCDESPISSSDEEDTQSSGYNSFPFSSTPSTSTASQEVPPSFSEPQFPETSSTSGSSSSGRNTEAERESPPKRRRSPEDLDGSYTDSQASFASTPPKQKRQNPDSPSDLPSCLFDFVSHAIFSNKTVNAFILYSNFEKASLLFEKIDKFKIEFKSLHKLIEGVAIGGGLVLVMTSGKHRLSAVKNYCQQFCTISFLIIKAVLKPLECYQCLCKPPFSQIKANKDGLFSYDFEDRKEENCNWNKVAEFAVSADLDDPLLILAHYLDFAQPFPCLKCENQKTKAHDFHKAHHDNAVLFEMCKSQRSICNQASDVVLAKRRLLLQESSREELLAMCFQKQLKALKALDTLDIFDHMAGVAWYANLFENCDELLFQILKLLTQNIPKQRNILFRGPVNSGKTTLAAALVDLLGGRSLNVNCPADKINFELGCAIDRFFVVFEDVKGQTMLNKKLQPGQGISNLDNMRDYLDGAVPINLERKHMNKRSQVFPPCVMTMNEYILPQTLYVRFTLKLEFISRPNLQAAIEKTPGLTAKRILQKGLTLFLLLIWYTPVSKFTVSLQEEIANWKAIIEKTVSHSDFCKMLENIEVGESPLTDIIDEGDIA</sequence>
<dbReference type="GO" id="GO:0008270">
    <property type="term" value="F:zinc ion binding"/>
    <property type="evidence" value="ECO:0007669"/>
    <property type="project" value="UniProtKB-KW"/>
</dbReference>
<dbReference type="PROSITE" id="PS51206">
    <property type="entry name" value="SF3_HELICASE_1"/>
    <property type="match status" value="1"/>
</dbReference>
<evidence type="ECO:0000256" key="8">
    <source>
        <dbReference type="ARBA" id="ARBA00022581"/>
    </source>
</evidence>
<reference evidence="38 39" key="1">
    <citation type="journal article" date="2010" name="Virol. J.">
        <title>Detection and characterization of two chimpanzee polyomavirus genotypes from different subspecies.</title>
        <authorList>
            <person name="Deuzing I."/>
            <person name="Fagrouch Z."/>
            <person name="Groenewoud M.J."/>
            <person name="Niphuis H."/>
            <person name="Kondova I."/>
            <person name="Bogers W."/>
            <person name="Verschoor E.J."/>
        </authorList>
    </citation>
    <scope>NUCLEOTIDE SEQUENCE [LARGE SCALE GENOMIC DNA]</scope>
    <source>
        <strain evidence="38">Azzie</strain>
    </source>
</reference>
<evidence type="ECO:0000256" key="29">
    <source>
        <dbReference type="ARBA" id="ARBA00034808"/>
    </source>
</evidence>
<dbReference type="Gene3D" id="3.40.1310.20">
    <property type="match status" value="1"/>
</dbReference>
<dbReference type="GO" id="GO:0039576">
    <property type="term" value="P:symbiont-mediated suppression of host JAK-STAT cascade via inhibition of JAK1 activity"/>
    <property type="evidence" value="ECO:0007669"/>
    <property type="project" value="UniProtKB-KW"/>
</dbReference>
<dbReference type="SUPFAM" id="SSF161240">
    <property type="entry name" value="T-antigen specific domain-like"/>
    <property type="match status" value="1"/>
</dbReference>
<name>E5AX43_9POLY</name>
<evidence type="ECO:0000256" key="13">
    <source>
        <dbReference type="ARBA" id="ARBA00022771"/>
    </source>
</evidence>
<gene>
    <name evidence="38" type="primary">small t</name>
</gene>
<dbReference type="InterPro" id="IPR010932">
    <property type="entry name" value="Lg_T_Ag_Polyomavir_C"/>
</dbReference>
<dbReference type="SUPFAM" id="SSF55464">
    <property type="entry name" value="Origin of replication-binding domain, RBD-like"/>
    <property type="match status" value="1"/>
</dbReference>
<keyword evidence="4" id="KW-1121">Modulation of host cell cycle by virus</keyword>
<dbReference type="SUPFAM" id="SSF52540">
    <property type="entry name" value="P-loop containing nucleoside triphosphate hydrolases"/>
    <property type="match status" value="1"/>
</dbReference>
<keyword evidence="7" id="KW-1048">Host nucleus</keyword>
<evidence type="ECO:0000256" key="16">
    <source>
        <dbReference type="ARBA" id="ARBA00022830"/>
    </source>
</evidence>
<dbReference type="InterPro" id="IPR036092">
    <property type="entry name" value="Papo_T_antigensf"/>
</dbReference>
<dbReference type="SUPFAM" id="SSF46565">
    <property type="entry name" value="Chaperone J-domain"/>
    <property type="match status" value="1"/>
</dbReference>
<evidence type="ECO:0000256" key="3">
    <source>
        <dbReference type="ARBA" id="ARBA00018805"/>
    </source>
</evidence>
<dbReference type="Pfam" id="PF02217">
    <property type="entry name" value="T_Ag_DNA_bind"/>
    <property type="match status" value="1"/>
</dbReference>
<dbReference type="Pfam" id="PF02380">
    <property type="entry name" value="Papo_T_antigen"/>
    <property type="match status" value="1"/>
</dbReference>
<evidence type="ECO:0000256" key="1">
    <source>
        <dbReference type="ARBA" id="ARBA00001946"/>
    </source>
</evidence>
<dbReference type="InterPro" id="IPR036869">
    <property type="entry name" value="J_dom_sf"/>
</dbReference>
<evidence type="ECO:0000256" key="26">
    <source>
        <dbReference type="ARBA" id="ARBA00023318"/>
    </source>
</evidence>
<evidence type="ECO:0000256" key="9">
    <source>
        <dbReference type="ARBA" id="ARBA00022632"/>
    </source>
</evidence>
<keyword evidence="18" id="KW-0067">ATP-binding</keyword>
<dbReference type="InterPro" id="IPR001623">
    <property type="entry name" value="DnaJ_domain"/>
</dbReference>
<comment type="catalytic activity">
    <reaction evidence="31">
        <text>ATP + H2O = ADP + phosphate + H(+)</text>
        <dbReference type="Rhea" id="RHEA:13065"/>
        <dbReference type="ChEBI" id="CHEBI:15377"/>
        <dbReference type="ChEBI" id="CHEBI:15378"/>
        <dbReference type="ChEBI" id="CHEBI:30616"/>
        <dbReference type="ChEBI" id="CHEBI:43474"/>
        <dbReference type="ChEBI" id="CHEBI:456216"/>
        <dbReference type="EC" id="5.6.2.4"/>
    </reaction>
</comment>
<evidence type="ECO:0000256" key="30">
    <source>
        <dbReference type="ARBA" id="ARBA00045019"/>
    </source>
</evidence>
<keyword evidence="16" id="KW-1114">Inhibition of host interferon signaling pathway by virus</keyword>
<evidence type="ECO:0000313" key="38">
    <source>
        <dbReference type="EMBL" id="CBX23451.1"/>
    </source>
</evidence>
<evidence type="ECO:0000256" key="24">
    <source>
        <dbReference type="ARBA" id="ARBA00023280"/>
    </source>
</evidence>
<feature type="compositionally biased region" description="Low complexity" evidence="34">
    <location>
        <begin position="287"/>
        <end position="297"/>
    </location>
</feature>
<feature type="domain" description="T-ag D1-type" evidence="37">
    <location>
        <begin position="473"/>
        <end position="563"/>
    </location>
</feature>
<keyword evidence="17" id="KW-0862">Zinc</keyword>
<evidence type="ECO:0000256" key="21">
    <source>
        <dbReference type="ARBA" id="ARBA00023125"/>
    </source>
</evidence>
<dbReference type="InterPro" id="IPR014015">
    <property type="entry name" value="Helicase_SF3_DNA-vir"/>
</dbReference>
<dbReference type="GO" id="GO:0016787">
    <property type="term" value="F:hydrolase activity"/>
    <property type="evidence" value="ECO:0007669"/>
    <property type="project" value="UniProtKB-KW"/>
</dbReference>
<dbReference type="SMART" id="SM00271">
    <property type="entry name" value="DnaJ"/>
    <property type="match status" value="1"/>
</dbReference>
<evidence type="ECO:0000256" key="5">
    <source>
        <dbReference type="ARBA" id="ARBA00022518"/>
    </source>
</evidence>
<keyword evidence="5" id="KW-0244">Early protein</keyword>
<keyword evidence="26" id="KW-1096">Inhibition of host JAK1 by virus</keyword>
<evidence type="ECO:0000256" key="2">
    <source>
        <dbReference type="ARBA" id="ARBA00004147"/>
    </source>
</evidence>
<evidence type="ECO:0000256" key="33">
    <source>
        <dbReference type="PROSITE-ProRule" id="PRU00671"/>
    </source>
</evidence>
<dbReference type="Gene3D" id="1.10.287.110">
    <property type="entry name" value="DnaJ domain"/>
    <property type="match status" value="1"/>
</dbReference>
<evidence type="ECO:0000256" key="34">
    <source>
        <dbReference type="SAM" id="MobiDB-lite"/>
    </source>
</evidence>
<evidence type="ECO:0000256" key="14">
    <source>
        <dbReference type="ARBA" id="ARBA00022801"/>
    </source>
</evidence>
<dbReference type="Gene3D" id="3.40.50.300">
    <property type="entry name" value="P-loop containing nucleotide triphosphate hydrolases"/>
    <property type="match status" value="1"/>
</dbReference>
<dbReference type="GO" id="GO:0039645">
    <property type="term" value="P:symbiont-mediated perturbation of host cell cycle G1/S transition checkpoint"/>
    <property type="evidence" value="ECO:0007669"/>
    <property type="project" value="UniProtKB-KW"/>
</dbReference>
<comment type="cofactor">
    <cofactor evidence="1">
        <name>Mg(2+)</name>
        <dbReference type="ChEBI" id="CHEBI:18420"/>
    </cofactor>
</comment>
<protein>
    <recommendedName>
        <fullName evidence="3">Large T antigen</fullName>
        <ecNumber evidence="29">5.6.2.4</ecNumber>
    </recommendedName>
    <alternativeName>
        <fullName evidence="30">DNA 3'-5' helicase large T antigen</fullName>
    </alternativeName>
</protein>
<dbReference type="EC" id="5.6.2.4" evidence="29"/>
<dbReference type="GO" id="GO:0005524">
    <property type="term" value="F:ATP binding"/>
    <property type="evidence" value="ECO:0007669"/>
    <property type="project" value="UniProtKB-KW"/>
</dbReference>
<dbReference type="GO" id="GO:0043138">
    <property type="term" value="F:3'-5' DNA helicase activity"/>
    <property type="evidence" value="ECO:0007669"/>
    <property type="project" value="UniProtKB-EC"/>
</dbReference>
<dbReference type="InterPro" id="IPR027417">
    <property type="entry name" value="P-loop_NTPase"/>
</dbReference>
<dbReference type="InterPro" id="IPR017910">
    <property type="entry name" value="Znf_lg_T-Ag_D1-typ"/>
</dbReference>
<comment type="subunit">
    <text evidence="27">Forms homohexamers in the presence of ATP. Interacts with host HDAC1. Interacts (via LXCXE domain) with host RB1; the interaction induces the aberrant dissociation of RB1-E2F1 complex thereby disrupting RB1's activity. Interacts (via LXCXE domain) with host pRB-related proteins RBL1 and RBL2. Interacts (via C-terminus) with host TOP1 and POLA1 allowing DNA replication. Interacts with host preinitiation complex components TBP, TFIIA and TFIID to regulate transcription initiation.</text>
</comment>
<keyword evidence="9" id="KW-1090">Inhibition of host innate immune response by virus</keyword>
<dbReference type="EMBL" id="FR692336">
    <property type="protein sequence ID" value="CBX23451.1"/>
    <property type="molecule type" value="Genomic_DNA"/>
</dbReference>
<feature type="compositionally biased region" description="Low complexity" evidence="34">
    <location>
        <begin position="259"/>
        <end position="270"/>
    </location>
</feature>
<dbReference type="InterPro" id="IPR003133">
    <property type="entry name" value="T_Ag_DNA-bd"/>
</dbReference>
<keyword evidence="8" id="KW-0945">Host-virus interaction</keyword>
<evidence type="ECO:0000256" key="17">
    <source>
        <dbReference type="ARBA" id="ARBA00022833"/>
    </source>
</evidence>
<keyword evidence="19" id="KW-0460">Magnesium</keyword>
<feature type="domain" description="T-ag OBD" evidence="36">
    <location>
        <begin position="347"/>
        <end position="466"/>
    </location>
</feature>
<evidence type="ECO:0000256" key="10">
    <source>
        <dbReference type="ARBA" id="ARBA00022705"/>
    </source>
</evidence>
<evidence type="ECO:0000256" key="22">
    <source>
        <dbReference type="ARBA" id="ARBA00023235"/>
    </source>
</evidence>
<keyword evidence="21 32" id="KW-0238">DNA-binding</keyword>
<dbReference type="GO" id="GO:0006260">
    <property type="term" value="P:DNA replication"/>
    <property type="evidence" value="ECO:0007669"/>
    <property type="project" value="UniProtKB-KW"/>
</dbReference>
<evidence type="ECO:0000256" key="28">
    <source>
        <dbReference type="ARBA" id="ARBA00034617"/>
    </source>
</evidence>
<dbReference type="GO" id="GO:0052170">
    <property type="term" value="P:symbiont-mediated suppression of host innate immune response"/>
    <property type="evidence" value="ECO:0007669"/>
    <property type="project" value="UniProtKB-KW"/>
</dbReference>
<evidence type="ECO:0000256" key="19">
    <source>
        <dbReference type="ARBA" id="ARBA00022842"/>
    </source>
</evidence>
<dbReference type="Gene3D" id="1.20.1050.70">
    <property type="entry name" value="Large T antigen, SV40, domain 3"/>
    <property type="match status" value="1"/>
</dbReference>
<evidence type="ECO:0000256" key="12">
    <source>
        <dbReference type="ARBA" id="ARBA00022741"/>
    </source>
</evidence>
<evidence type="ECO:0000256" key="23">
    <source>
        <dbReference type="ARBA" id="ARBA00023258"/>
    </source>
</evidence>
<evidence type="ECO:0000259" key="35">
    <source>
        <dbReference type="PROSITE" id="PS51206"/>
    </source>
</evidence>
<dbReference type="GO" id="GO:0003688">
    <property type="term" value="F:DNA replication origin binding"/>
    <property type="evidence" value="ECO:0007669"/>
    <property type="project" value="InterPro"/>
</dbReference>
<keyword evidence="14" id="KW-0378">Hydrolase</keyword>
<evidence type="ECO:0000256" key="7">
    <source>
        <dbReference type="ARBA" id="ARBA00022562"/>
    </source>
</evidence>
<evidence type="ECO:0000256" key="31">
    <source>
        <dbReference type="ARBA" id="ARBA00048988"/>
    </source>
</evidence>
<evidence type="ECO:0000256" key="20">
    <source>
        <dbReference type="ARBA" id="ARBA00022990"/>
    </source>
</evidence>
<proteinExistence type="predicted"/>
<evidence type="ECO:0000256" key="25">
    <source>
        <dbReference type="ARBA" id="ARBA00023309"/>
    </source>
</evidence>
<feature type="region of interest" description="Disordered" evidence="34">
    <location>
        <begin position="236"/>
        <end position="343"/>
    </location>
</feature>
<keyword evidence="23" id="KW-0922">Interferon antiviral system evasion</keyword>
<keyword evidence="12" id="KW-0547">Nucleotide-binding</keyword>
<evidence type="ECO:0000256" key="15">
    <source>
        <dbReference type="ARBA" id="ARBA00022806"/>
    </source>
</evidence>
<evidence type="ECO:0000256" key="18">
    <source>
        <dbReference type="ARBA" id="ARBA00022840"/>
    </source>
</evidence>
<evidence type="ECO:0000259" key="36">
    <source>
        <dbReference type="PROSITE" id="PS51287"/>
    </source>
</evidence>
<dbReference type="Proteomes" id="UP000148290">
    <property type="component" value="Segment"/>
</dbReference>
<keyword evidence="13 33" id="KW-0863">Zinc-finger</keyword>
<evidence type="ECO:0000256" key="27">
    <source>
        <dbReference type="ARBA" id="ARBA00026077"/>
    </source>
</evidence>
<evidence type="ECO:0000256" key="4">
    <source>
        <dbReference type="ARBA" id="ARBA00022504"/>
    </source>
</evidence>
<dbReference type="GO" id="GO:0042025">
    <property type="term" value="C:host cell nucleus"/>
    <property type="evidence" value="ECO:0007669"/>
    <property type="project" value="UniProtKB-SubCell"/>
</dbReference>
<dbReference type="InterPro" id="IPR037102">
    <property type="entry name" value="Znf_lg_T-Ag_D1_dom_sf"/>
</dbReference>
<dbReference type="Gene3D" id="1.10.10.510">
    <property type="entry name" value="Zinc finger, large T-antigen D1 domain"/>
    <property type="match status" value="1"/>
</dbReference>
<evidence type="ECO:0000256" key="6">
    <source>
        <dbReference type="ARBA" id="ARBA00022553"/>
    </source>
</evidence>
<evidence type="ECO:0000256" key="11">
    <source>
        <dbReference type="ARBA" id="ARBA00022723"/>
    </source>
</evidence>
<comment type="catalytic activity">
    <reaction evidence="28">
        <text>Couples ATP hydrolysis with the unwinding of duplex DNA by translocating in the 3'-5' direction.</text>
        <dbReference type="EC" id="5.6.2.4"/>
    </reaction>
</comment>
<dbReference type="PROSITE" id="PS51341">
    <property type="entry name" value="ZF_LTAG_D1"/>
    <property type="match status" value="1"/>
</dbReference>
<evidence type="ECO:0000256" key="32">
    <source>
        <dbReference type="PROSITE-ProRule" id="PRU00620"/>
    </source>
</evidence>
<feature type="compositionally biased region" description="Polar residues" evidence="34">
    <location>
        <begin position="321"/>
        <end position="333"/>
    </location>
</feature>
<keyword evidence="6" id="KW-0597">Phosphoprotein</keyword>
<organism evidence="38 39">
    <name type="scientific">Chimpanzee polyomavirus</name>
    <dbReference type="NCBI Taxonomy" id="305677"/>
    <lineage>
        <taxon>Viruses</taxon>
        <taxon>Monodnaviria</taxon>
        <taxon>Shotokuvirae</taxon>
        <taxon>Cossaviricota</taxon>
        <taxon>Papovaviricetes</taxon>
        <taxon>Sepolyvirales</taxon>
        <taxon>Polyomaviridae</taxon>
        <taxon>Alphapolyomavirus</taxon>
        <taxon>Alphapolyomavirus panos</taxon>
    </lineage>
</organism>
<keyword evidence="22" id="KW-0413">Isomerase</keyword>
<evidence type="ECO:0000313" key="39">
    <source>
        <dbReference type="Proteomes" id="UP000148290"/>
    </source>
</evidence>
<feature type="DNA-binding region" description="T-ag OBD" evidence="32">
    <location>
        <begin position="347"/>
        <end position="466"/>
    </location>
</feature>
<dbReference type="Pfam" id="PF06431">
    <property type="entry name" value="Polyoma_lg_T_C"/>
    <property type="match status" value="1"/>
</dbReference>
<dbReference type="InterPro" id="IPR003354">
    <property type="entry name" value="Papo_T_antigen"/>
</dbReference>
<dbReference type="Gene3D" id="1.20.120.1860">
    <property type="entry name" value="Small t-antigen, unique domain"/>
    <property type="match status" value="1"/>
</dbReference>
<keyword evidence="15" id="KW-0347">Helicase</keyword>
<keyword evidence="20" id="KW-0007">Acetylation</keyword>
<evidence type="ECO:0000259" key="37">
    <source>
        <dbReference type="PROSITE" id="PS51341"/>
    </source>
</evidence>
<keyword evidence="25" id="KW-1078">G1/S host cell cycle checkpoint dysregulation by virus</keyword>